<evidence type="ECO:0000313" key="3">
    <source>
        <dbReference type="Proteomes" id="UP000279029"/>
    </source>
</evidence>
<evidence type="ECO:0000313" key="2">
    <source>
        <dbReference type="EMBL" id="VDN47087.1"/>
    </source>
</evidence>
<evidence type="ECO:0008006" key="4">
    <source>
        <dbReference type="Google" id="ProtNLM"/>
    </source>
</evidence>
<keyword evidence="1" id="KW-0472">Membrane</keyword>
<keyword evidence="3" id="KW-1185">Reference proteome</keyword>
<organism evidence="2 3">
    <name type="scientific">Petrocella atlantisensis</name>
    <dbReference type="NCBI Taxonomy" id="2173034"/>
    <lineage>
        <taxon>Bacteria</taxon>
        <taxon>Bacillati</taxon>
        <taxon>Bacillota</taxon>
        <taxon>Clostridia</taxon>
        <taxon>Lachnospirales</taxon>
        <taxon>Vallitaleaceae</taxon>
        <taxon>Petrocella</taxon>
    </lineage>
</organism>
<evidence type="ECO:0000256" key="1">
    <source>
        <dbReference type="SAM" id="Phobius"/>
    </source>
</evidence>
<feature type="transmembrane region" description="Helical" evidence="1">
    <location>
        <begin position="30"/>
        <end position="45"/>
    </location>
</feature>
<dbReference type="RefSeq" id="WP_125136480.1">
    <property type="nucleotide sequence ID" value="NZ_LR130778.1"/>
</dbReference>
<sequence>MNNGYKYIFSGFLLVLIDINIGRFDLLPDVLGYYLVFVGLGYLYAKIELRVFRIARFLSVSMICVSILDVVTGMLGWIQMGDFFNYAVMIFGWLSELLLVVYIYQGMMAHMTMLEETTLSHQFGSELKRYAVIQGLCLLVMSFSLNMPKEGGGVYLFALMAISIIMHIRLLMNLSAVKKLFEIEEI</sequence>
<feature type="transmembrane region" description="Helical" evidence="1">
    <location>
        <begin position="84"/>
        <end position="104"/>
    </location>
</feature>
<proteinExistence type="predicted"/>
<keyword evidence="1" id="KW-0812">Transmembrane</keyword>
<dbReference type="Proteomes" id="UP000279029">
    <property type="component" value="Chromosome"/>
</dbReference>
<gene>
    <name evidence="2" type="ORF">PATL70BA_1209</name>
</gene>
<protein>
    <recommendedName>
        <fullName evidence="4">DUF308 domain-containing protein</fullName>
    </recommendedName>
</protein>
<keyword evidence="1" id="KW-1133">Transmembrane helix</keyword>
<dbReference type="AlphaFoldDB" id="A0A3P7PSN8"/>
<accession>A0A3P7PSN8</accession>
<feature type="transmembrane region" description="Helical" evidence="1">
    <location>
        <begin position="57"/>
        <end position="78"/>
    </location>
</feature>
<dbReference type="EMBL" id="LR130778">
    <property type="protein sequence ID" value="VDN47087.1"/>
    <property type="molecule type" value="Genomic_DNA"/>
</dbReference>
<name>A0A3P7PSN8_9FIRM</name>
<feature type="transmembrane region" description="Helical" evidence="1">
    <location>
        <begin position="7"/>
        <end position="24"/>
    </location>
</feature>
<dbReference type="KEGG" id="cbar:PATL70BA_1209"/>
<reference evidence="2 3" key="1">
    <citation type="submission" date="2018-09" db="EMBL/GenBank/DDBJ databases">
        <authorList>
            <person name="Postec A."/>
        </authorList>
    </citation>
    <scope>NUCLEOTIDE SEQUENCE [LARGE SCALE GENOMIC DNA]</scope>
    <source>
        <strain evidence="2">70B-A</strain>
    </source>
</reference>
<feature type="transmembrane region" description="Helical" evidence="1">
    <location>
        <begin position="153"/>
        <end position="172"/>
    </location>
</feature>